<evidence type="ECO:0000313" key="3">
    <source>
        <dbReference type="Proteomes" id="UP000238312"/>
    </source>
</evidence>
<feature type="domain" description="KAP NTPase" evidence="1">
    <location>
        <begin position="25"/>
        <end position="261"/>
    </location>
</feature>
<keyword evidence="3" id="KW-1185">Reference proteome</keyword>
<dbReference type="PANTHER" id="PTHR22674">
    <property type="entry name" value="NTPASE, KAP FAMILY P-LOOP DOMAIN-CONTAINING 1"/>
    <property type="match status" value="1"/>
</dbReference>
<dbReference type="InterPro" id="IPR011646">
    <property type="entry name" value="KAP_P-loop"/>
</dbReference>
<dbReference type="AlphaFoldDB" id="A0A2T0N9T6"/>
<dbReference type="Proteomes" id="UP000238312">
    <property type="component" value="Unassembled WGS sequence"/>
</dbReference>
<accession>A0A2T0N9T6</accession>
<name>A0A2T0N9T6_9ACTN</name>
<dbReference type="Pfam" id="PF07693">
    <property type="entry name" value="KAP_NTPase"/>
    <property type="match status" value="1"/>
</dbReference>
<dbReference type="PANTHER" id="PTHR22674:SF6">
    <property type="entry name" value="NTPASE KAP FAMILY P-LOOP DOMAIN-CONTAINING PROTEIN 1"/>
    <property type="match status" value="1"/>
</dbReference>
<evidence type="ECO:0000313" key="2">
    <source>
        <dbReference type="EMBL" id="PRX69525.1"/>
    </source>
</evidence>
<protein>
    <submittedName>
        <fullName evidence="2">KAP-like P-loop domain-containing protein</fullName>
    </submittedName>
</protein>
<dbReference type="EMBL" id="PVNG01000002">
    <property type="protein sequence ID" value="PRX69525.1"/>
    <property type="molecule type" value="Genomic_DNA"/>
</dbReference>
<dbReference type="InterPro" id="IPR027417">
    <property type="entry name" value="P-loop_NTPase"/>
</dbReference>
<dbReference type="Gene3D" id="3.40.50.300">
    <property type="entry name" value="P-loop containing nucleotide triphosphate hydrolases"/>
    <property type="match status" value="1"/>
</dbReference>
<dbReference type="InterPro" id="IPR052754">
    <property type="entry name" value="NTPase_KAP_P-loop"/>
</dbReference>
<evidence type="ECO:0000259" key="1">
    <source>
        <dbReference type="Pfam" id="PF07693"/>
    </source>
</evidence>
<comment type="caution">
    <text evidence="2">The sequence shown here is derived from an EMBL/GenBank/DDBJ whole genome shotgun (WGS) entry which is preliminary data.</text>
</comment>
<reference evidence="2 3" key="1">
    <citation type="submission" date="2018-03" db="EMBL/GenBank/DDBJ databases">
        <title>Genomic Encyclopedia of Type Strains, Phase III (KMG-III): the genomes of soil and plant-associated and newly described type strains.</title>
        <authorList>
            <person name="Whitman W."/>
        </authorList>
    </citation>
    <scope>NUCLEOTIDE SEQUENCE [LARGE SCALE GENOMIC DNA]</scope>
    <source>
        <strain evidence="2 3">CGMCC 4.7104</strain>
    </source>
</reference>
<dbReference type="RefSeq" id="WP_181307083.1">
    <property type="nucleotide sequence ID" value="NZ_PVNG01000002.1"/>
</dbReference>
<gene>
    <name evidence="2" type="ORF">B0I32_102583</name>
</gene>
<proteinExistence type="predicted"/>
<sequence>MDKDIPVLSDAPVGLEQDELGFGRYVDPLVQVITDPATETPFTVGVYGSWGSGKSSLLRMLDQRLAAEHPGRTIRVHFNPWVHRGEPHLLLPLLHALQDTLEQDGRHRLREAAGRLGHVIAGLTSDTLLRKVSGGAVTLDRIGELSRQYAEQRGKVHSELRNLRRTLQEQADRAAADDARLVIFIDDLDRCQPHEIVDLLESVKLFLDLRHVIVILAVAKNVVDQGIAMKYREFGFEAARLVEIGDEYLDKIVQLPLTLMPIDPGAFLDRLPLPGGLATYRELLAGIVAPNPRRIKRVLNTCAVMSVVGGPPLRADIVIRLVVLRVQSPDLYDAIVARPRLAAALEDMYAGRLPLDRPDRLIERYGQAEAEPMAAAVRKFHRSQDYLGGVFCGTAFAEVKDELPGYLTMLGR</sequence>
<dbReference type="SUPFAM" id="SSF52540">
    <property type="entry name" value="P-loop containing nucleoside triphosphate hydrolases"/>
    <property type="match status" value="1"/>
</dbReference>
<organism evidence="2 3">
    <name type="scientific">Nonomuraea fuscirosea</name>
    <dbReference type="NCBI Taxonomy" id="1291556"/>
    <lineage>
        <taxon>Bacteria</taxon>
        <taxon>Bacillati</taxon>
        <taxon>Actinomycetota</taxon>
        <taxon>Actinomycetes</taxon>
        <taxon>Streptosporangiales</taxon>
        <taxon>Streptosporangiaceae</taxon>
        <taxon>Nonomuraea</taxon>
    </lineage>
</organism>